<organism evidence="2">
    <name type="scientific">Arion vulgaris</name>
    <dbReference type="NCBI Taxonomy" id="1028688"/>
    <lineage>
        <taxon>Eukaryota</taxon>
        <taxon>Metazoa</taxon>
        <taxon>Spiralia</taxon>
        <taxon>Lophotrochozoa</taxon>
        <taxon>Mollusca</taxon>
        <taxon>Gastropoda</taxon>
        <taxon>Heterobranchia</taxon>
        <taxon>Euthyneura</taxon>
        <taxon>Panpulmonata</taxon>
        <taxon>Eupulmonata</taxon>
        <taxon>Stylommatophora</taxon>
        <taxon>Helicina</taxon>
        <taxon>Arionoidea</taxon>
        <taxon>Arionidae</taxon>
        <taxon>Arion</taxon>
    </lineage>
</organism>
<sequence length="228" mass="26064">MVFHILRTRKIPQTHQALEMKVTTDEKQTDLGTSCPKKRKLDESSKTKSNPSLGGKEDSDSPMSGDCKPQAGSIIKCKDFSFESTTELVQQQKQCLFTQENSVHISHSFFRLVYEAGRSGCMIDREDIVSKYTTEPVETIVANTDREVLRSAKEKVQSKEFVWAHFSDYSEEMELATQERKEKLMRKVDKRVHRVMKHVKPNSLVLLVMTGRDSDDLPQNIATFITTT</sequence>
<dbReference type="AlphaFoldDB" id="A0A0B6YRI0"/>
<feature type="region of interest" description="Disordered" evidence="1">
    <location>
        <begin position="20"/>
        <end position="68"/>
    </location>
</feature>
<name>A0A0B6YRI0_9EUPU</name>
<gene>
    <name evidence="2" type="primary">ORF34086</name>
</gene>
<reference evidence="2" key="1">
    <citation type="submission" date="2014-12" db="EMBL/GenBank/DDBJ databases">
        <title>Insight into the proteome of Arion vulgaris.</title>
        <authorList>
            <person name="Aradska J."/>
            <person name="Bulat T."/>
            <person name="Smidak R."/>
            <person name="Sarate P."/>
            <person name="Gangsoo J."/>
            <person name="Sialana F."/>
            <person name="Bilban M."/>
            <person name="Lubec G."/>
        </authorList>
    </citation>
    <scope>NUCLEOTIDE SEQUENCE</scope>
    <source>
        <tissue evidence="2">Skin</tissue>
    </source>
</reference>
<accession>A0A0B6YRI0</accession>
<protein>
    <submittedName>
        <fullName evidence="2">Uncharacterized protein</fullName>
    </submittedName>
</protein>
<dbReference type="EMBL" id="HACG01011887">
    <property type="protein sequence ID" value="CEK58752.1"/>
    <property type="molecule type" value="Transcribed_RNA"/>
</dbReference>
<evidence type="ECO:0000313" key="2">
    <source>
        <dbReference type="EMBL" id="CEK58752.1"/>
    </source>
</evidence>
<proteinExistence type="predicted"/>
<evidence type="ECO:0000256" key="1">
    <source>
        <dbReference type="SAM" id="MobiDB-lite"/>
    </source>
</evidence>